<dbReference type="SUPFAM" id="SSF53335">
    <property type="entry name" value="S-adenosyl-L-methionine-dependent methyltransferases"/>
    <property type="match status" value="1"/>
</dbReference>
<feature type="compositionally biased region" description="Acidic residues" evidence="1">
    <location>
        <begin position="1788"/>
        <end position="1798"/>
    </location>
</feature>
<proteinExistence type="predicted"/>
<dbReference type="PROSITE" id="PS51192">
    <property type="entry name" value="HELICASE_ATP_BIND_1"/>
    <property type="match status" value="1"/>
</dbReference>
<dbReference type="InterPro" id="IPR041698">
    <property type="entry name" value="Methyltransf_25"/>
</dbReference>
<evidence type="ECO:0000259" key="2">
    <source>
        <dbReference type="PROSITE" id="PS51192"/>
    </source>
</evidence>
<accession>A0A6N3D8D5</accession>
<dbReference type="RefSeq" id="WP_156600135.1">
    <property type="nucleotide sequence ID" value="NZ_CACRTW010000032.1"/>
</dbReference>
<dbReference type="Pfam" id="PF13649">
    <property type="entry name" value="Methyltransf_25"/>
    <property type="match status" value="1"/>
</dbReference>
<dbReference type="InterPro" id="IPR006935">
    <property type="entry name" value="Helicase/UvrB_N"/>
</dbReference>
<protein>
    <submittedName>
        <fullName evidence="4">Modification methylase TaqI</fullName>
        <ecNumber evidence="4">2.1.1.72</ecNumber>
    </submittedName>
</protein>
<dbReference type="SMART" id="SM00487">
    <property type="entry name" value="DEXDc"/>
    <property type="match status" value="1"/>
</dbReference>
<gene>
    <name evidence="4" type="primary">taqIM</name>
    <name evidence="4" type="ORF">CALFYP39_01724</name>
</gene>
<reference evidence="4" key="1">
    <citation type="submission" date="2019-11" db="EMBL/GenBank/DDBJ databases">
        <authorList>
            <person name="Feng L."/>
        </authorList>
    </citation>
    <scope>NUCLEOTIDE SEQUENCE</scope>
    <source>
        <strain evidence="4">CaerofaciensLFYP39</strain>
    </source>
</reference>
<dbReference type="GO" id="GO:0003677">
    <property type="term" value="F:DNA binding"/>
    <property type="evidence" value="ECO:0007669"/>
    <property type="project" value="InterPro"/>
</dbReference>
<dbReference type="EC" id="2.1.1.72" evidence="4"/>
<sequence>MSSPSSARRSSLPSIPPRPIVELIWETLRDAGICDGGRAEILEPGCGTGNFMRCVPEGMDVHVTGVEIDPVSAGLARVLCPDHTIVAADIEKCEIPDGSFDAAIGNVPYSDAIKIDGAPLHDYMIKRAMTAVRPGGIVAVLTSRYTMDKAREVTREYLARECDLVGMARLPKETFESQAGTSALCDLVILRKLEKPREVERESAPAWVHTATNADGFRVNALLASNPSMAVGEQGSEMTAYGPGYALTSGLDAEGIADGARKALADQAIAAISHTFEGVPDRCAVPEVAPVPANPAIYEFTLGDGGSIWYGNGDTVERFRLAERGAENRARAMLELRDAARALISLERDPKSTDAAIESGITALNDRYDRFAERYGRLNDPVNRRVLTMKGYHDCSLGINLFSLEVLDTKKNFVRKADILSKRTVRPQAPLPDRSETPADALAVSYDRTGGVDLALIGRLLGCSVAEAEQRLGDLIVRDPVTSRIESAEAYLSGDIGEKLDAIHSMQKKIESDRVDAGESSWLESVSIPPARTPETSAEVARAVTVLMKSGLWDTCVHPLTADRAVIASAHVSSLPDSWRDRSFSTWTGEALIAALGELDEGVRISTERRNGYEAITNPLIATLVERSLGYQASKRDFANDGMNTEEVLWRLSTDPRVGPDVLAVALGRADADNTYQTPDPIKNLARAYGISVARKSEQEPLSSVLAAAMKADPVPAEYLISLGYRQAGEEAVMRTTHVDWMGDVDQPIPHGELVNPDDLSEYRARRERHMAAFGLTESDVERLAALSVCEEKLKAVLPRELGPGEIAATLGSPWIPPSFVMSFIEEELELTDGEMTAAKQRKFEVAHEPRTGKWRLTGNATELSLEVLARYGCNSYSPLKVISAVLNGSETKLNKTDLSTGKKVPDPQGTKAAWDRRRLISSAFEKWVWADPDRANVLCKIYNDRYNRLAPRTYDGSYLTFPGMNPDVEMRPHQRAAVARAGQANEGTLVAHVVGAGKTYTGIAMCMEARRLGRANKPLVVVPKHLTEQWASDFAYLYPGSRVLYMGKSESDSADAAREFFGRAANGDWDAVIVSGSRFDMLDLLQERKEVYLKRRRMEFLQAKADAQENGGTFSVKKLEEEVKKINDKLSKLHSSPKTEGLSFEEIGFDYLFVDEAHNYKNLPTYGLAIAGMTSSKSNRSESLLEKCTYLREIGHGRNIVFATGTPVTNTMGELYNMQRYLAPKLLERQGLSSFPSWAFTFGTIEDSMEIKPEGNGFQLKQRFTKFHNLPELMSAYRTFADIVTQETVNLKVPDCEEIHITVPATPEQVEEVKKLGIRGERVRAGTAEDNDNLLAITGDGMKVALDPKLMHPELEPMEGGKCEACALEVFRIWEETADMRGAQLVFCDRSTPASGKWNIQDDMRRRLIESGIPSEQVACVSDVGNDPEKKETLFEKVRMGEVRVLMGSTEKLGTGTNVQTRLAAIHNLDCPWRPSDFEQRLGRIRRQGNMFDSVKDFKYVAQGTFDSFLYSTVEHKQRFIGQVFSNKPSVRSMDDIDETRISYSDLAAVASGNPDIKRIQELRSEIMAQSMLKQSHAEMVANMRHQIESRYEPSAACNRRRFDLLERDHDVLERANRQRELDKGTDIVRVSVGGLSALDRASAIGMIRQAAGDCPIGPIRAIGEFRGLEIVVKKEQTLLERGGTFRYDPFIGLRVKGTADAHWSNHMLPSATSGSHTVLQQMDGIIEKEAGGLDQARALMERSDKQLEDATRIVTEPWDGEENLKKLQAELAELEQKELQKGQEESSGDDGQDEDGPVITESPVSVEGQDGDEQPHTISHGF</sequence>
<keyword evidence="4" id="KW-0808">Transferase</keyword>
<dbReference type="InterPro" id="IPR001650">
    <property type="entry name" value="Helicase_C-like"/>
</dbReference>
<dbReference type="InterPro" id="IPR029063">
    <property type="entry name" value="SAM-dependent_MTases_sf"/>
</dbReference>
<dbReference type="GO" id="GO:0032259">
    <property type="term" value="P:methylation"/>
    <property type="evidence" value="ECO:0007669"/>
    <property type="project" value="UniProtKB-KW"/>
</dbReference>
<dbReference type="Pfam" id="PF00271">
    <property type="entry name" value="Helicase_C"/>
    <property type="match status" value="1"/>
</dbReference>
<dbReference type="GO" id="GO:0016787">
    <property type="term" value="F:hydrolase activity"/>
    <property type="evidence" value="ECO:0007669"/>
    <property type="project" value="InterPro"/>
</dbReference>
<dbReference type="InterPro" id="IPR014001">
    <property type="entry name" value="Helicase_ATP-bd"/>
</dbReference>
<feature type="region of interest" description="Disordered" evidence="1">
    <location>
        <begin position="1775"/>
        <end position="1824"/>
    </location>
</feature>
<keyword evidence="4" id="KW-0489">Methyltransferase</keyword>
<dbReference type="PANTHER" id="PTHR41313">
    <property type="entry name" value="ADENINE-SPECIFIC METHYLTRANSFERASE"/>
    <property type="match status" value="1"/>
</dbReference>
<dbReference type="GO" id="GO:0009007">
    <property type="term" value="F:site-specific DNA-methyltransferase (adenine-specific) activity"/>
    <property type="evidence" value="ECO:0007669"/>
    <property type="project" value="UniProtKB-EC"/>
</dbReference>
<dbReference type="Gene3D" id="3.40.50.300">
    <property type="entry name" value="P-loop containing nucleotide triphosphate hydrolases"/>
    <property type="match status" value="2"/>
</dbReference>
<dbReference type="EMBL" id="CACRTW010000032">
    <property type="protein sequence ID" value="VYU21813.1"/>
    <property type="molecule type" value="Genomic_DNA"/>
</dbReference>
<evidence type="ECO:0000259" key="3">
    <source>
        <dbReference type="PROSITE" id="PS51194"/>
    </source>
</evidence>
<dbReference type="InterPro" id="IPR052933">
    <property type="entry name" value="DNA_Protect_Modify"/>
</dbReference>
<dbReference type="PROSITE" id="PS51194">
    <property type="entry name" value="HELICASE_CTER"/>
    <property type="match status" value="1"/>
</dbReference>
<feature type="domain" description="Helicase ATP-binding" evidence="2">
    <location>
        <begin position="980"/>
        <end position="1226"/>
    </location>
</feature>
<evidence type="ECO:0000313" key="4">
    <source>
        <dbReference type="EMBL" id="VYU21813.1"/>
    </source>
</evidence>
<name>A0A6N3D8D5_9ACTN</name>
<dbReference type="InterPro" id="IPR027417">
    <property type="entry name" value="P-loop_NTPase"/>
</dbReference>
<organism evidence="4">
    <name type="scientific">Collinsella aerofaciens</name>
    <dbReference type="NCBI Taxonomy" id="74426"/>
    <lineage>
        <taxon>Bacteria</taxon>
        <taxon>Bacillati</taxon>
        <taxon>Actinomycetota</taxon>
        <taxon>Coriobacteriia</taxon>
        <taxon>Coriobacteriales</taxon>
        <taxon>Coriobacteriaceae</taxon>
        <taxon>Collinsella</taxon>
    </lineage>
</organism>
<dbReference type="CDD" id="cd02440">
    <property type="entry name" value="AdoMet_MTases"/>
    <property type="match status" value="1"/>
</dbReference>
<feature type="compositionally biased region" description="Basic and acidic residues" evidence="1">
    <location>
        <begin position="1775"/>
        <end position="1786"/>
    </location>
</feature>
<dbReference type="PANTHER" id="PTHR41313:SF1">
    <property type="entry name" value="DNA METHYLASE ADENINE-SPECIFIC DOMAIN-CONTAINING PROTEIN"/>
    <property type="match status" value="1"/>
</dbReference>
<feature type="domain" description="Helicase C-terminal" evidence="3">
    <location>
        <begin position="1373"/>
        <end position="1539"/>
    </location>
</feature>
<dbReference type="Gene3D" id="3.40.50.150">
    <property type="entry name" value="Vaccinia Virus protein VP39"/>
    <property type="match status" value="1"/>
</dbReference>
<evidence type="ECO:0000256" key="1">
    <source>
        <dbReference type="SAM" id="MobiDB-lite"/>
    </source>
</evidence>
<dbReference type="Pfam" id="PF04851">
    <property type="entry name" value="ResIII"/>
    <property type="match status" value="1"/>
</dbReference>
<dbReference type="GO" id="GO:0005524">
    <property type="term" value="F:ATP binding"/>
    <property type="evidence" value="ECO:0007669"/>
    <property type="project" value="InterPro"/>
</dbReference>
<dbReference type="SUPFAM" id="SSF52540">
    <property type="entry name" value="P-loop containing nucleoside triphosphate hydrolases"/>
    <property type="match status" value="2"/>
</dbReference>